<protein>
    <recommendedName>
        <fullName evidence="2">G-patch domain-containing protein</fullName>
    </recommendedName>
</protein>
<accession>A0A0C9VSM9</accession>
<evidence type="ECO:0000313" key="3">
    <source>
        <dbReference type="EMBL" id="KIJ45502.1"/>
    </source>
</evidence>
<dbReference type="SMART" id="SM00443">
    <property type="entry name" value="G_patch"/>
    <property type="match status" value="1"/>
</dbReference>
<feature type="compositionally biased region" description="Pro residues" evidence="1">
    <location>
        <begin position="423"/>
        <end position="440"/>
    </location>
</feature>
<dbReference type="AlphaFoldDB" id="A0A0C9VSM9"/>
<dbReference type="HOGENOM" id="CLU_032847_1_0_1"/>
<feature type="compositionally biased region" description="Pro residues" evidence="1">
    <location>
        <begin position="400"/>
        <end position="415"/>
    </location>
</feature>
<dbReference type="OrthoDB" id="4822at2759"/>
<feature type="domain" description="G-patch" evidence="2">
    <location>
        <begin position="94"/>
        <end position="140"/>
    </location>
</feature>
<evidence type="ECO:0000313" key="4">
    <source>
        <dbReference type="Proteomes" id="UP000054279"/>
    </source>
</evidence>
<sequence>MSSSYATNLARWNAIPMSRESPTIAGTKRSRSSTPPPVIKLEGDYDSSDEDNVSLISRSPSPTRKADDMDITTYDEHHPGAPREIITVETKIKSNNKGYALLAKLGWVEGQSLGLSGEGRVDPIPFSIKNDVTGLGKRAQDERIIESTVSQRRELDSERQVKETWEQRQSREQKAAEKEALASQIANTIKAFYCELCDKQYQTVAQYDEHCNSYAHHHKQRFKDMQTNAKGLALGQADKEARLAKERKREEKELKRMAKARGVKVGDLAGIIAPAPKVLPASSITPIAASGFKGSSWATVNAPTNVQPSEQAAPKKSGWATVNTPATTQTQTGWRTVSSNAAAAPQASAGTGFRTSGFETLATSSQGTRPIDNMEVDVNPPAAASRWARTTAPLPAISQAPPPPPSSAPPPPPPSMYSRPEPTAYPPPSSSVPPPPPPSFSHPDDRFQSGTWSDYRESHRDANDPHFNRAHEQGSQPHRPRSPPRRDRYGDRDYRRWDDRYSRR</sequence>
<dbReference type="PANTHER" id="PTHR47251">
    <property type="entry name" value="FINGER DOMAIN PROTEIN, PUTATIVE (AFU_ORTHOLOGUE AFUA_3G04180)-RELATED"/>
    <property type="match status" value="1"/>
</dbReference>
<feature type="compositionally biased region" description="Low complexity" evidence="1">
    <location>
        <begin position="329"/>
        <end position="349"/>
    </location>
</feature>
<dbReference type="PROSITE" id="PS00028">
    <property type="entry name" value="ZINC_FINGER_C2H2_1"/>
    <property type="match status" value="1"/>
</dbReference>
<feature type="compositionally biased region" description="Basic and acidic residues" evidence="1">
    <location>
        <begin position="484"/>
        <end position="504"/>
    </location>
</feature>
<dbReference type="PROSITE" id="PS50174">
    <property type="entry name" value="G_PATCH"/>
    <property type="match status" value="1"/>
</dbReference>
<feature type="region of interest" description="Disordered" evidence="1">
    <location>
        <begin position="394"/>
        <end position="504"/>
    </location>
</feature>
<proteinExistence type="predicted"/>
<dbReference type="GO" id="GO:0003676">
    <property type="term" value="F:nucleic acid binding"/>
    <property type="evidence" value="ECO:0007669"/>
    <property type="project" value="InterPro"/>
</dbReference>
<dbReference type="Pfam" id="PF01585">
    <property type="entry name" value="G-patch"/>
    <property type="match status" value="1"/>
</dbReference>
<dbReference type="PANTHER" id="PTHR47251:SF1">
    <property type="entry name" value="FINGER DOMAIN PROTEIN, PUTATIVE (AFU_ORTHOLOGUE AFUA_3G04180)-RELATED"/>
    <property type="match status" value="1"/>
</dbReference>
<gene>
    <name evidence="3" type="ORF">M422DRAFT_250820</name>
</gene>
<dbReference type="SUPFAM" id="SSF57667">
    <property type="entry name" value="beta-beta-alpha zinc fingers"/>
    <property type="match status" value="1"/>
</dbReference>
<evidence type="ECO:0000256" key="1">
    <source>
        <dbReference type="SAM" id="MobiDB-lite"/>
    </source>
</evidence>
<reference evidence="3 4" key="1">
    <citation type="submission" date="2014-06" db="EMBL/GenBank/DDBJ databases">
        <title>Evolutionary Origins and Diversification of the Mycorrhizal Mutualists.</title>
        <authorList>
            <consortium name="DOE Joint Genome Institute"/>
            <consortium name="Mycorrhizal Genomics Consortium"/>
            <person name="Kohler A."/>
            <person name="Kuo A."/>
            <person name="Nagy L.G."/>
            <person name="Floudas D."/>
            <person name="Copeland A."/>
            <person name="Barry K.W."/>
            <person name="Cichocki N."/>
            <person name="Veneault-Fourrey C."/>
            <person name="LaButti K."/>
            <person name="Lindquist E.A."/>
            <person name="Lipzen A."/>
            <person name="Lundell T."/>
            <person name="Morin E."/>
            <person name="Murat C."/>
            <person name="Riley R."/>
            <person name="Ohm R."/>
            <person name="Sun H."/>
            <person name="Tunlid A."/>
            <person name="Henrissat B."/>
            <person name="Grigoriev I.V."/>
            <person name="Hibbett D.S."/>
            <person name="Martin F."/>
        </authorList>
    </citation>
    <scope>NUCLEOTIDE SEQUENCE [LARGE SCALE GENOMIC DNA]</scope>
    <source>
        <strain evidence="3 4">SS14</strain>
    </source>
</reference>
<name>A0A0C9VSM9_SPHS4</name>
<dbReference type="EMBL" id="KN837111">
    <property type="protein sequence ID" value="KIJ45502.1"/>
    <property type="molecule type" value="Genomic_DNA"/>
</dbReference>
<feature type="region of interest" description="Disordered" evidence="1">
    <location>
        <begin position="1"/>
        <end position="68"/>
    </location>
</feature>
<keyword evidence="4" id="KW-1185">Reference proteome</keyword>
<dbReference type="InterPro" id="IPR036236">
    <property type="entry name" value="Znf_C2H2_sf"/>
</dbReference>
<feature type="compositionally biased region" description="Basic and acidic residues" evidence="1">
    <location>
        <begin position="454"/>
        <end position="472"/>
    </location>
</feature>
<evidence type="ECO:0000259" key="2">
    <source>
        <dbReference type="PROSITE" id="PS50174"/>
    </source>
</evidence>
<organism evidence="3 4">
    <name type="scientific">Sphaerobolus stellatus (strain SS14)</name>
    <dbReference type="NCBI Taxonomy" id="990650"/>
    <lineage>
        <taxon>Eukaryota</taxon>
        <taxon>Fungi</taxon>
        <taxon>Dikarya</taxon>
        <taxon>Basidiomycota</taxon>
        <taxon>Agaricomycotina</taxon>
        <taxon>Agaricomycetes</taxon>
        <taxon>Phallomycetidae</taxon>
        <taxon>Geastrales</taxon>
        <taxon>Sphaerobolaceae</taxon>
        <taxon>Sphaerobolus</taxon>
    </lineage>
</organism>
<feature type="region of interest" description="Disordered" evidence="1">
    <location>
        <begin position="329"/>
        <end position="356"/>
    </location>
</feature>
<dbReference type="InterPro" id="IPR000467">
    <property type="entry name" value="G_patch_dom"/>
</dbReference>
<dbReference type="Proteomes" id="UP000054279">
    <property type="component" value="Unassembled WGS sequence"/>
</dbReference>
<dbReference type="InterPro" id="IPR013087">
    <property type="entry name" value="Znf_C2H2_type"/>
</dbReference>